<keyword evidence="2" id="KW-0689">Ribosomal protein</keyword>
<dbReference type="PANTHER" id="PTHR21141:SF5">
    <property type="entry name" value="LARGE RIBOSOMAL SUBUNIT PROTEIN P2"/>
    <property type="match status" value="1"/>
</dbReference>
<evidence type="ECO:0000256" key="1">
    <source>
        <dbReference type="ARBA" id="ARBA00005436"/>
    </source>
</evidence>
<evidence type="ECO:0000256" key="4">
    <source>
        <dbReference type="SAM" id="MobiDB-lite"/>
    </source>
</evidence>
<dbReference type="PANTHER" id="PTHR21141">
    <property type="entry name" value="60S ACIDIC RIBOSOMAL PROTEIN FAMILY MEMBER"/>
    <property type="match status" value="1"/>
</dbReference>
<sequence length="116" mass="11634">MKHMAAYLLLVLGGNASPSADDVKKALGVVGVEVEDERLNALISELEGKDLSELIATGTGKLAQLGGGGGGGGGGGEGGDAAAEEEKEEEEKVEEEEMDMGGGMDMFGGEAATGDY</sequence>
<dbReference type="FunFam" id="1.10.10.1410:FF:000002">
    <property type="entry name" value="60S acidic ribosomal protein P2"/>
    <property type="match status" value="1"/>
</dbReference>
<gene>
    <name evidence="6" type="ORF">PINE0816_LOCUS7581</name>
</gene>
<dbReference type="GO" id="GO:0002182">
    <property type="term" value="P:cytoplasmic translational elongation"/>
    <property type="evidence" value="ECO:0007669"/>
    <property type="project" value="InterPro"/>
</dbReference>
<evidence type="ECO:0008006" key="7">
    <source>
        <dbReference type="Google" id="ProtNLM"/>
    </source>
</evidence>
<feature type="compositionally biased region" description="Acidic residues" evidence="4">
    <location>
        <begin position="82"/>
        <end position="99"/>
    </location>
</feature>
<dbReference type="InterPro" id="IPR044076">
    <property type="entry name" value="Ribosomal_P2"/>
</dbReference>
<evidence type="ECO:0000256" key="3">
    <source>
        <dbReference type="ARBA" id="ARBA00023274"/>
    </source>
</evidence>
<dbReference type="GO" id="GO:0022625">
    <property type="term" value="C:cytosolic large ribosomal subunit"/>
    <property type="evidence" value="ECO:0007669"/>
    <property type="project" value="InterPro"/>
</dbReference>
<dbReference type="CDD" id="cd05833">
    <property type="entry name" value="Ribosomal_P2"/>
    <property type="match status" value="1"/>
</dbReference>
<dbReference type="InterPro" id="IPR038716">
    <property type="entry name" value="P1/P2_N_sf"/>
</dbReference>
<dbReference type="Gene3D" id="1.10.10.1410">
    <property type="match status" value="1"/>
</dbReference>
<evidence type="ECO:0000313" key="6">
    <source>
        <dbReference type="EMBL" id="CAD8411458.1"/>
    </source>
</evidence>
<dbReference type="EMBL" id="HBEL01015881">
    <property type="protein sequence ID" value="CAD8411458.1"/>
    <property type="molecule type" value="Transcribed_RNA"/>
</dbReference>
<dbReference type="AlphaFoldDB" id="A0A7S0C3X8"/>
<dbReference type="Pfam" id="PF00428">
    <property type="entry name" value="Ribosomal_60s"/>
    <property type="match status" value="1"/>
</dbReference>
<proteinExistence type="inferred from homology"/>
<accession>A0A7S0C3X8</accession>
<feature type="signal peptide" evidence="5">
    <location>
        <begin position="1"/>
        <end position="16"/>
    </location>
</feature>
<evidence type="ECO:0000256" key="2">
    <source>
        <dbReference type="ARBA" id="ARBA00022980"/>
    </source>
</evidence>
<dbReference type="GO" id="GO:0003735">
    <property type="term" value="F:structural constituent of ribosome"/>
    <property type="evidence" value="ECO:0007669"/>
    <property type="project" value="InterPro"/>
</dbReference>
<keyword evidence="3" id="KW-0687">Ribonucleoprotein</keyword>
<dbReference type="InterPro" id="IPR027534">
    <property type="entry name" value="Ribosomal_P1/P2"/>
</dbReference>
<feature type="region of interest" description="Disordered" evidence="4">
    <location>
        <begin position="65"/>
        <end position="116"/>
    </location>
</feature>
<feature type="compositionally biased region" description="Low complexity" evidence="4">
    <location>
        <begin position="107"/>
        <end position="116"/>
    </location>
</feature>
<keyword evidence="5" id="KW-0732">Signal</keyword>
<protein>
    <recommendedName>
        <fullName evidence="7">60S acidic ribosomal protein P2</fullName>
    </recommendedName>
</protein>
<evidence type="ECO:0000256" key="5">
    <source>
        <dbReference type="SAM" id="SignalP"/>
    </source>
</evidence>
<organism evidence="6">
    <name type="scientific">Proboscia inermis</name>
    <dbReference type="NCBI Taxonomy" id="420281"/>
    <lineage>
        <taxon>Eukaryota</taxon>
        <taxon>Sar</taxon>
        <taxon>Stramenopiles</taxon>
        <taxon>Ochrophyta</taxon>
        <taxon>Bacillariophyta</taxon>
        <taxon>Coscinodiscophyceae</taxon>
        <taxon>Rhizosoleniophycidae</taxon>
        <taxon>Rhizosoleniales</taxon>
        <taxon>Rhizosoleniaceae</taxon>
        <taxon>Proboscia</taxon>
    </lineage>
</organism>
<name>A0A7S0C3X8_9STRA</name>
<dbReference type="HAMAP" id="MF_01478">
    <property type="entry name" value="Ribosomal_L12_arch"/>
    <property type="match status" value="1"/>
</dbReference>
<reference evidence="6" key="1">
    <citation type="submission" date="2021-01" db="EMBL/GenBank/DDBJ databases">
        <authorList>
            <person name="Corre E."/>
            <person name="Pelletier E."/>
            <person name="Niang G."/>
            <person name="Scheremetjew M."/>
            <person name="Finn R."/>
            <person name="Kale V."/>
            <person name="Holt S."/>
            <person name="Cochrane G."/>
            <person name="Meng A."/>
            <person name="Brown T."/>
            <person name="Cohen L."/>
        </authorList>
    </citation>
    <scope>NUCLEOTIDE SEQUENCE</scope>
    <source>
        <strain evidence="6">CCAP1064/1</strain>
    </source>
</reference>
<feature type="chain" id="PRO_5031052889" description="60S acidic ribosomal protein P2" evidence="5">
    <location>
        <begin position="17"/>
        <end position="116"/>
    </location>
</feature>
<feature type="compositionally biased region" description="Gly residues" evidence="4">
    <location>
        <begin position="65"/>
        <end position="79"/>
    </location>
</feature>
<comment type="similarity">
    <text evidence="1">Belongs to the eukaryotic ribosomal protein P1/P2 family.</text>
</comment>